<dbReference type="Pfam" id="PF00531">
    <property type="entry name" value="Death"/>
    <property type="match status" value="3"/>
</dbReference>
<evidence type="ECO:0000256" key="3">
    <source>
        <dbReference type="ARBA" id="ARBA00022614"/>
    </source>
</evidence>
<comment type="subcellular location">
    <subcellularLocation>
        <location evidence="1">Cytoplasm</location>
        <location evidence="1">Cytoskeleton</location>
    </subcellularLocation>
</comment>
<feature type="compositionally biased region" description="Low complexity" evidence="6">
    <location>
        <begin position="1017"/>
        <end position="1027"/>
    </location>
</feature>
<dbReference type="InterPro" id="IPR001611">
    <property type="entry name" value="Leu-rich_rpt"/>
</dbReference>
<dbReference type="GO" id="GO:0007165">
    <property type="term" value="P:signal transduction"/>
    <property type="evidence" value="ECO:0007669"/>
    <property type="project" value="InterPro"/>
</dbReference>
<protein>
    <submittedName>
        <fullName evidence="8">NLRC5 protein</fullName>
    </submittedName>
</protein>
<feature type="region of interest" description="Disordered" evidence="6">
    <location>
        <begin position="1263"/>
        <end position="1395"/>
    </location>
</feature>
<proteinExistence type="predicted"/>
<dbReference type="SMART" id="SM00367">
    <property type="entry name" value="LRR_CC"/>
    <property type="match status" value="15"/>
</dbReference>
<gene>
    <name evidence="8" type="primary">NLRC5</name>
    <name evidence="8" type="ORF">BLAG_LOCUS11627</name>
</gene>
<keyword evidence="3" id="KW-0433">Leucine-rich repeat</keyword>
<feature type="region of interest" description="Disordered" evidence="6">
    <location>
        <begin position="1"/>
        <end position="101"/>
    </location>
</feature>
<feature type="region of interest" description="Disordered" evidence="6">
    <location>
        <begin position="965"/>
        <end position="1029"/>
    </location>
</feature>
<evidence type="ECO:0000256" key="5">
    <source>
        <dbReference type="ARBA" id="ARBA00023212"/>
    </source>
</evidence>
<feature type="compositionally biased region" description="Polar residues" evidence="6">
    <location>
        <begin position="988"/>
        <end position="999"/>
    </location>
</feature>
<feature type="compositionally biased region" description="Basic and acidic residues" evidence="6">
    <location>
        <begin position="1"/>
        <end position="18"/>
    </location>
</feature>
<dbReference type="GO" id="GO:0005856">
    <property type="term" value="C:cytoskeleton"/>
    <property type="evidence" value="ECO:0007669"/>
    <property type="project" value="UniProtKB-SubCell"/>
</dbReference>
<dbReference type="Pfam" id="PF13516">
    <property type="entry name" value="LRR_6"/>
    <property type="match status" value="14"/>
</dbReference>
<keyword evidence="9" id="KW-1185">Reference proteome</keyword>
<evidence type="ECO:0000313" key="8">
    <source>
        <dbReference type="EMBL" id="CAH1251152.1"/>
    </source>
</evidence>
<dbReference type="SUPFAM" id="SSF52058">
    <property type="entry name" value="L domain-like"/>
    <property type="match status" value="1"/>
</dbReference>
<feature type="compositionally biased region" description="Polar residues" evidence="6">
    <location>
        <begin position="85"/>
        <end position="99"/>
    </location>
</feature>
<dbReference type="InterPro" id="IPR000488">
    <property type="entry name" value="Death_dom"/>
</dbReference>
<dbReference type="SUPFAM" id="SSF52047">
    <property type="entry name" value="RNI-like"/>
    <property type="match status" value="4"/>
</dbReference>
<feature type="compositionally biased region" description="Basic and acidic residues" evidence="6">
    <location>
        <begin position="1121"/>
        <end position="1136"/>
    </location>
</feature>
<dbReference type="InterPro" id="IPR006553">
    <property type="entry name" value="Leu-rich_rpt_Cys-con_subtyp"/>
</dbReference>
<feature type="compositionally biased region" description="Acidic residues" evidence="6">
    <location>
        <begin position="34"/>
        <end position="57"/>
    </location>
</feature>
<dbReference type="InterPro" id="IPR032675">
    <property type="entry name" value="LRR_dom_sf"/>
</dbReference>
<dbReference type="SMART" id="SM00365">
    <property type="entry name" value="LRR_SD22"/>
    <property type="match status" value="10"/>
</dbReference>
<dbReference type="PROSITE" id="PS51450">
    <property type="entry name" value="LRR"/>
    <property type="match status" value="2"/>
</dbReference>
<dbReference type="Gene3D" id="3.80.10.10">
    <property type="entry name" value="Ribonuclease Inhibitor"/>
    <property type="match status" value="7"/>
</dbReference>
<evidence type="ECO:0000256" key="6">
    <source>
        <dbReference type="SAM" id="MobiDB-lite"/>
    </source>
</evidence>
<organism evidence="8 9">
    <name type="scientific">Branchiostoma lanceolatum</name>
    <name type="common">Common lancelet</name>
    <name type="synonym">Amphioxus lanceolatum</name>
    <dbReference type="NCBI Taxonomy" id="7740"/>
    <lineage>
        <taxon>Eukaryota</taxon>
        <taxon>Metazoa</taxon>
        <taxon>Chordata</taxon>
        <taxon>Cephalochordata</taxon>
        <taxon>Leptocardii</taxon>
        <taxon>Amphioxiformes</taxon>
        <taxon>Branchiostomatidae</taxon>
        <taxon>Branchiostoma</taxon>
    </lineage>
</organism>
<dbReference type="PANTHER" id="PTHR24107:SF2">
    <property type="entry name" value="NLR FAMILY CARD DOMAIN CONTAINING 3"/>
    <property type="match status" value="1"/>
</dbReference>
<dbReference type="PROSITE" id="PS50017">
    <property type="entry name" value="DEATH_DOMAIN"/>
    <property type="match status" value="3"/>
</dbReference>
<dbReference type="OrthoDB" id="120976at2759"/>
<accession>A0A8J9ZCI6</accession>
<feature type="domain" description="Death" evidence="7">
    <location>
        <begin position="790"/>
        <end position="859"/>
    </location>
</feature>
<dbReference type="InterPro" id="IPR052410">
    <property type="entry name" value="DRC5"/>
</dbReference>
<dbReference type="SUPFAM" id="SSF47986">
    <property type="entry name" value="DEATH domain"/>
    <property type="match status" value="3"/>
</dbReference>
<evidence type="ECO:0000256" key="2">
    <source>
        <dbReference type="ARBA" id="ARBA00022490"/>
    </source>
</evidence>
<evidence type="ECO:0000256" key="4">
    <source>
        <dbReference type="ARBA" id="ARBA00022737"/>
    </source>
</evidence>
<keyword evidence="4" id="KW-0677">Repeat</keyword>
<feature type="compositionally biased region" description="Polar residues" evidence="6">
    <location>
        <begin position="1315"/>
        <end position="1326"/>
    </location>
</feature>
<reference evidence="8" key="1">
    <citation type="submission" date="2022-01" db="EMBL/GenBank/DDBJ databases">
        <authorList>
            <person name="Braso-Vives M."/>
        </authorList>
    </citation>
    <scope>NUCLEOTIDE SEQUENCE</scope>
</reference>
<dbReference type="EMBL" id="OV696703">
    <property type="protein sequence ID" value="CAH1251152.1"/>
    <property type="molecule type" value="Genomic_DNA"/>
</dbReference>
<dbReference type="InterPro" id="IPR003591">
    <property type="entry name" value="Leu-rich_rpt_typical-subtyp"/>
</dbReference>
<keyword evidence="5" id="KW-0206">Cytoskeleton</keyword>
<feature type="compositionally biased region" description="Polar residues" evidence="6">
    <location>
        <begin position="1296"/>
        <end position="1307"/>
    </location>
</feature>
<feature type="compositionally biased region" description="Acidic residues" evidence="6">
    <location>
        <begin position="1335"/>
        <end position="1362"/>
    </location>
</feature>
<dbReference type="SMART" id="SM00368">
    <property type="entry name" value="LRR_RI"/>
    <property type="match status" value="15"/>
</dbReference>
<dbReference type="CDD" id="cd01670">
    <property type="entry name" value="Death"/>
    <property type="match status" value="3"/>
</dbReference>
<feature type="domain" description="Death" evidence="7">
    <location>
        <begin position="1169"/>
        <end position="1251"/>
    </location>
</feature>
<dbReference type="Gene3D" id="1.10.533.10">
    <property type="entry name" value="Death Domain, Fas"/>
    <property type="match status" value="3"/>
</dbReference>
<feature type="region of interest" description="Disordered" evidence="6">
    <location>
        <begin position="1082"/>
        <end position="1137"/>
    </location>
</feature>
<evidence type="ECO:0000256" key="1">
    <source>
        <dbReference type="ARBA" id="ARBA00004245"/>
    </source>
</evidence>
<dbReference type="FunFam" id="1.10.533.10:FF:000087">
    <property type="entry name" value="Uncharacterized protein"/>
    <property type="match status" value="1"/>
</dbReference>
<dbReference type="SMART" id="SM00005">
    <property type="entry name" value="DEATH"/>
    <property type="match status" value="2"/>
</dbReference>
<sequence length="2661" mass="293897">MSQPRAREGMNRRDREDQNQTPVTASKKLRAESDAEDGESSIEDEENSSDTSPEDSSSEASGSESYGSHDNEEGGAVSGEDESTSLDSESHGSTVSPSMYPTGEDALAWNDCIQDFFKTDDDTASVIQQSWPSNLLVKHLIRDRFFHSYLCDYWKKYQRFPETLSEFIECVAKVYTRRFSTQDYMTEEEVESAFESLCLVLGKTAFENESKSHQRLMHQSQLEWDDVHQSSLGLLQSVSDTGDTGSFQFVHDSIRQFLIAKWVVHTVTANTEGRHQLRDFVEKSAALSLSCYCVANLLGQSESHRDHLLQFVNLLINSDAGLGTFYHMLHVVTTAVESKQVDLLTSTVAALFPEKTLDLISLPERSFHGLHILSIFMSKTSAVTETKLPENLTCKNLLKMYPFSKSKSAKDVNHSKQIRCLSYRPLFDSTSMDANLYFKRTDSSLQVSLIQKYLLHFPSLRTLSIQKDGIDIGLFSKIAPYFLFTPSLSTLSVCGNKIQSTDCVTKNATLLSKRGLATCKNLNILKLRYLCMAELPSLPLLEELDLSHNAISDEAAPGLAKGLSSCQNLKKVDLSHNQLSERGDFLPPLPSLEEIDLSHNDISDEAVPGLVKGFSSCQNLKKVNLNFNKLSRGDFLPPLPNLEGIYVGQNVINAAAVADLAAALASCRNLKDVNLSRNKMSEVRELIEVFINLPLLTYIYIGYNSLRDESLPTIVTWLKVRTDVERVSLFNNRFSAEGVRDFVRTMKGKAYGLTSNDLVYDGSQAHMGESVESVDVQEYFDEVVRKVSHRWDDLARELGFDRNEIKGIRTTESSPDHRCREVLERWRNRKGSEAGLQVLKQALIDINERLTAERLDGPGTAPSHNYFPCVARAVGPSWVKFAVEELALTAQDVVNIQLQHPSSTEQQALQALELWRDRRGRKACRVKLAAALRKGGFRYTADDLEAYRDHDITLTGLVAETTTDRLQYIPQKKGPDDTKQRKNKKQRTGSGAQHPNGETKNGFVGTATRSSQGHATSGSSGDSSWEESGPEKVGCYDIFWRGYCDGSLSDTLTRELITDDMRAAEGGADLYIHVRVLDSATGDGDFSDQDPSGTADRGPPHPGPSREHSGQGPPEPGSSNHGDDTPPGHHGDDIDGRLVSCGDDVIQVKQEPAEQGPSCCMMGTVKTELDRQFSAVSDCLGSMWERLASSLGFNTDYIRDLTARLPPSLRPHQLICDWMERNVGDVTLDQLVHALRDAGIHEIADAAKSGQLFLTEVECEAAKGKPSGGIDAGRADDAVDSGQLFGKGKPDEDIETNSPGGEANSKNRSQDDTNGETSGSESSCSHGNMEGGVFSDEEESVSSDSGDESSSDSSSDDTDDETPAVGSDGSHGNDEGGVLSEEDESTSLDSDIPPLPNLEEIDLRYNSISDEAVPGLAEGLASCQNLKRVNLMHNKLSDWEDFLPLLPNLEEIDLSHNDINDEAVPGLAKGLASCQNLKKVHLTKNKISNKGALMLLLQDQCKQMHLGTAGNNISDDLVSLLSNRQNASQAVKLFLMPGQYPWGTVPPLPFTAVNLLLQFLPQLSNLQELILCLGCQGEQEAELMDQLYEVQPLLKTLKLKLRDLSLDKMTRLLTLMLQQFPQLEVIDLSDNDISDEVVPALAQSLGSCQNLKKVDLSHNDLSDRGDFLPPLPNLEEIDLSDNAISDEAVPGLAKGLALCQNLKKAHLTNNKISNKGALMLLLQDQCKQMQLGTAGNNISDDLVSLLCNRQNARKIEKLCLMLGENPLGTVLSLPLTAFNLLLQFLPQLSNLQELALYVSCQGEEEAEHIDQLYEGQPQLKILKLMLEDLSLDKMKRLLTLMSQQFPLLEKIDLGGSDISDEVVPAVCQGLGSCQNLKKVDLSYNWLSDKGDVLPPLSDLEEIDLSYNAIRDEAVPGLAEGLGSCKNLKKVDLSHNKLSNRGDFLPPLPNLEEIDLSRNDICDEAVPGLAEGLASCQNVRKADLSHNKLSDRGDFLPLLPNLEELDLSHNIISDEAVPGLAKGLASCQNLKKVHLTNNKISNKGALLLLLQDQRRRLRVETAGNNISADLVSLLSNRQNASQAVKLFLMPVEYHWRTVSPLSFTAVNLLLQFLPQLPNLQELALCVSCQGEEEAELIDQLYEVQPLLKTLKLKLRDWSLDKMTRLLTLMLKQFPLLEAIDLSNNGFSDGAVPGLAEGLGSCQNLKKVNLSHNKLSNRGDFLPPLPQMEEIDLSHNDICDEAVPGLSKCLSWCQNLTDVHLTNNKISNEGALLMLLLGQYKHIQLEMTGNNISDNLVSLLLNILKASQIAKLSLMPVKYRWAIVPPLGFTAVNLLLQFLPQLPNLQELALCVSCQGEEEAELIDQINEEQPILRTLKLMLRDWSLDKITRLLKLMLQQFPMLEAIDLSCSEINDETEHCLAQSFGSCQNLKRVNLSYNKLSGRGDFLPSLPNLEEIDLSHNVISDEAVPRLAKCLVSCKKLKKVNFGRNKFSDVGELKNTFINLSALIRVDIDNNSLSDESLPAIAAWLKARPRVAVVGLNSNRFSAEGVRDFVRTMMGKAYNYITDDLLYDGSQADVGEPVESGGEDVRREEQQWDRLRRAGLICMVVGLMQLVSERFGRFRHVDTSPVLPDRVSQEEPAHSYPKPAVPSLNLALSLSCSSS</sequence>
<dbReference type="PANTHER" id="PTHR24107">
    <property type="entry name" value="YNEIN REGULATORY COMPLEX SUBUNIT 5"/>
    <property type="match status" value="1"/>
</dbReference>
<feature type="domain" description="Death" evidence="7">
    <location>
        <begin position="883"/>
        <end position="948"/>
    </location>
</feature>
<name>A0A8J9ZCI6_BRALA</name>
<evidence type="ECO:0000259" key="7">
    <source>
        <dbReference type="PROSITE" id="PS50017"/>
    </source>
</evidence>
<dbReference type="Proteomes" id="UP000838412">
    <property type="component" value="Chromosome 18"/>
</dbReference>
<keyword evidence="2" id="KW-0963">Cytoplasm</keyword>
<dbReference type="InterPro" id="IPR011029">
    <property type="entry name" value="DEATH-like_dom_sf"/>
</dbReference>
<dbReference type="SMART" id="SM00369">
    <property type="entry name" value="LRR_TYP"/>
    <property type="match status" value="10"/>
</dbReference>
<feature type="compositionally biased region" description="Polar residues" evidence="6">
    <location>
        <begin position="1007"/>
        <end position="1016"/>
    </location>
</feature>
<evidence type="ECO:0000313" key="9">
    <source>
        <dbReference type="Proteomes" id="UP000838412"/>
    </source>
</evidence>